<evidence type="ECO:0000256" key="1">
    <source>
        <dbReference type="ARBA" id="ARBA00004651"/>
    </source>
</evidence>
<comment type="subcellular location">
    <subcellularLocation>
        <location evidence="1 7">Cell membrane</location>
        <topology evidence="1 7">Multi-pass membrane protein</topology>
    </subcellularLocation>
</comment>
<dbReference type="Proteomes" id="UP000681414">
    <property type="component" value="Unassembled WGS sequence"/>
</dbReference>
<evidence type="ECO:0000256" key="7">
    <source>
        <dbReference type="RuleBase" id="RU363032"/>
    </source>
</evidence>
<keyword evidence="6 7" id="KW-0472">Membrane</keyword>
<dbReference type="Gene3D" id="1.10.3720.10">
    <property type="entry name" value="MetI-like"/>
    <property type="match status" value="1"/>
</dbReference>
<feature type="transmembrane region" description="Helical" evidence="7">
    <location>
        <begin position="103"/>
        <end position="125"/>
    </location>
</feature>
<dbReference type="SUPFAM" id="SSF161098">
    <property type="entry name" value="MetI-like"/>
    <property type="match status" value="1"/>
</dbReference>
<dbReference type="PROSITE" id="PS50928">
    <property type="entry name" value="ABC_TM1"/>
    <property type="match status" value="1"/>
</dbReference>
<feature type="transmembrane region" description="Helical" evidence="7">
    <location>
        <begin position="191"/>
        <end position="213"/>
    </location>
</feature>
<dbReference type="GO" id="GO:0005886">
    <property type="term" value="C:plasma membrane"/>
    <property type="evidence" value="ECO:0007669"/>
    <property type="project" value="UniProtKB-SubCell"/>
</dbReference>
<evidence type="ECO:0000256" key="6">
    <source>
        <dbReference type="ARBA" id="ARBA00023136"/>
    </source>
</evidence>
<feature type="transmembrane region" description="Helical" evidence="7">
    <location>
        <begin position="298"/>
        <end position="320"/>
    </location>
</feature>
<dbReference type="CDD" id="cd06261">
    <property type="entry name" value="TM_PBP2"/>
    <property type="match status" value="1"/>
</dbReference>
<sequence length="324" mass="36730">MVIAKNQENRAKLNEDSQVNINVDNKSKLTTLLKKVKQNKMFYVFVAPFFILFIIFNAFPIIASFFLGFTSWNGVGIPEFVGIRNYSRLFNDPVFIKSIYNTIFMWFFSTVLTLGLAFILAFMVNHYITKARGFYRVVFLFPLLVAPALTAIMISVLFSTNSGIINVVISLFTGGTFTHEWLRSTFWVKPLVVLIIIWRWTGYHFILHIAGLQTIPNDLYDAAKIDGANGKQIVWYITLPLMIPILFVSLITATVGGIQLFDEPFVLTQGSGGVNNAGLSMGMYLYKTAFEYFEFGLASAQSYVLFGMIMIVTLINARLLRKRT</sequence>
<evidence type="ECO:0000256" key="3">
    <source>
        <dbReference type="ARBA" id="ARBA00022475"/>
    </source>
</evidence>
<dbReference type="InterPro" id="IPR000515">
    <property type="entry name" value="MetI-like"/>
</dbReference>
<feature type="transmembrane region" description="Helical" evidence="7">
    <location>
        <begin position="137"/>
        <end position="158"/>
    </location>
</feature>
<dbReference type="AlphaFoldDB" id="A0A942YIL9"/>
<reference evidence="9 10" key="1">
    <citation type="submission" date="2021-05" db="EMBL/GenBank/DDBJ databases">
        <title>Novel Bacillus species.</title>
        <authorList>
            <person name="Liu G."/>
        </authorList>
    </citation>
    <scope>NUCLEOTIDE SEQUENCE [LARGE SCALE GENOMIC DNA]</scope>
    <source>
        <strain evidence="10">FJAT-49780</strain>
    </source>
</reference>
<protein>
    <submittedName>
        <fullName evidence="9">Sugar ABC transporter permease</fullName>
    </submittedName>
</protein>
<dbReference type="Pfam" id="PF00528">
    <property type="entry name" value="BPD_transp_1"/>
    <property type="match status" value="1"/>
</dbReference>
<evidence type="ECO:0000256" key="4">
    <source>
        <dbReference type="ARBA" id="ARBA00022692"/>
    </source>
</evidence>
<feature type="domain" description="ABC transmembrane type-1" evidence="8">
    <location>
        <begin position="99"/>
        <end position="316"/>
    </location>
</feature>
<keyword evidence="2 7" id="KW-0813">Transport</keyword>
<gene>
    <name evidence="9" type="ORF">KHA97_22140</name>
</gene>
<dbReference type="GO" id="GO:0055085">
    <property type="term" value="P:transmembrane transport"/>
    <property type="evidence" value="ECO:0007669"/>
    <property type="project" value="InterPro"/>
</dbReference>
<comment type="caution">
    <text evidence="9">The sequence shown here is derived from an EMBL/GenBank/DDBJ whole genome shotgun (WGS) entry which is preliminary data.</text>
</comment>
<dbReference type="InterPro" id="IPR035906">
    <property type="entry name" value="MetI-like_sf"/>
</dbReference>
<keyword evidence="5 7" id="KW-1133">Transmembrane helix</keyword>
<feature type="transmembrane region" description="Helical" evidence="7">
    <location>
        <begin position="42"/>
        <end position="69"/>
    </location>
</feature>
<keyword evidence="4 7" id="KW-0812">Transmembrane</keyword>
<evidence type="ECO:0000313" key="9">
    <source>
        <dbReference type="EMBL" id="MBS4197747.1"/>
    </source>
</evidence>
<comment type="similarity">
    <text evidence="7">Belongs to the binding-protein-dependent transport system permease family.</text>
</comment>
<keyword evidence="10" id="KW-1185">Reference proteome</keyword>
<evidence type="ECO:0000259" key="8">
    <source>
        <dbReference type="PROSITE" id="PS50928"/>
    </source>
</evidence>
<proteinExistence type="inferred from homology"/>
<evidence type="ECO:0000256" key="2">
    <source>
        <dbReference type="ARBA" id="ARBA00022448"/>
    </source>
</evidence>
<keyword evidence="3" id="KW-1003">Cell membrane</keyword>
<accession>A0A942YIL9</accession>
<organism evidence="9 10">
    <name type="scientific">Lederbergia citri</name>
    <dbReference type="NCBI Taxonomy" id="2833580"/>
    <lineage>
        <taxon>Bacteria</taxon>
        <taxon>Bacillati</taxon>
        <taxon>Bacillota</taxon>
        <taxon>Bacilli</taxon>
        <taxon>Bacillales</taxon>
        <taxon>Bacillaceae</taxon>
        <taxon>Lederbergia</taxon>
    </lineage>
</organism>
<evidence type="ECO:0000256" key="5">
    <source>
        <dbReference type="ARBA" id="ARBA00022989"/>
    </source>
</evidence>
<evidence type="ECO:0000313" key="10">
    <source>
        <dbReference type="Proteomes" id="UP000681414"/>
    </source>
</evidence>
<name>A0A942YIL9_9BACI</name>
<dbReference type="EMBL" id="JAGYPG010000005">
    <property type="protein sequence ID" value="MBS4197747.1"/>
    <property type="molecule type" value="Genomic_DNA"/>
</dbReference>
<dbReference type="PANTHER" id="PTHR30193">
    <property type="entry name" value="ABC TRANSPORTER PERMEASE PROTEIN"/>
    <property type="match status" value="1"/>
</dbReference>
<dbReference type="PANTHER" id="PTHR30193:SF37">
    <property type="entry name" value="INNER MEMBRANE ABC TRANSPORTER PERMEASE PROTEIN YCJO"/>
    <property type="match status" value="1"/>
</dbReference>
<dbReference type="RefSeq" id="WP_213126980.1">
    <property type="nucleotide sequence ID" value="NZ_JAGYPG010000005.1"/>
</dbReference>
<feature type="transmembrane region" description="Helical" evidence="7">
    <location>
        <begin position="233"/>
        <end position="253"/>
    </location>
</feature>
<dbReference type="InterPro" id="IPR051393">
    <property type="entry name" value="ABC_transporter_permease"/>
</dbReference>